<keyword evidence="5" id="KW-0378">Hydrolase</keyword>
<reference evidence="9 10" key="1">
    <citation type="submission" date="2018-08" db="EMBL/GenBank/DDBJ databases">
        <title>A genome reference for cultivated species of the human gut microbiota.</title>
        <authorList>
            <person name="Zou Y."/>
            <person name="Xue W."/>
            <person name="Luo G."/>
        </authorList>
    </citation>
    <scope>NUCLEOTIDE SEQUENCE [LARGE SCALE GENOMIC DNA]</scope>
    <source>
        <strain evidence="9 10">AF37-2AT</strain>
    </source>
</reference>
<keyword evidence="7 8" id="KW-0472">Membrane</keyword>
<evidence type="ECO:0000256" key="5">
    <source>
        <dbReference type="ARBA" id="ARBA00022801"/>
    </source>
</evidence>
<feature type="transmembrane region" description="Helical" evidence="8">
    <location>
        <begin position="42"/>
        <end position="64"/>
    </location>
</feature>
<keyword evidence="6 8" id="KW-1133">Transmembrane helix</keyword>
<dbReference type="RefSeq" id="WP_024733033.1">
    <property type="nucleotide sequence ID" value="NZ_CP094681.1"/>
</dbReference>
<dbReference type="EMBL" id="QVLX01000005">
    <property type="protein sequence ID" value="RGE86426.1"/>
    <property type="molecule type" value="Genomic_DNA"/>
</dbReference>
<dbReference type="GO" id="GO:0009372">
    <property type="term" value="P:quorum sensing"/>
    <property type="evidence" value="ECO:0007669"/>
    <property type="project" value="UniProtKB-KW"/>
</dbReference>
<name>A0A3E3K163_9FIRM</name>
<evidence type="ECO:0000256" key="2">
    <source>
        <dbReference type="ARBA" id="ARBA00022654"/>
    </source>
</evidence>
<dbReference type="Pfam" id="PF04647">
    <property type="entry name" value="AgrB"/>
    <property type="match status" value="1"/>
</dbReference>
<gene>
    <name evidence="9" type="ORF">DW016_10195</name>
</gene>
<protein>
    <recommendedName>
        <fullName evidence="11">Accessory regulator AgrB</fullName>
    </recommendedName>
</protein>
<dbReference type="GO" id="GO:0006508">
    <property type="term" value="P:proteolysis"/>
    <property type="evidence" value="ECO:0007669"/>
    <property type="project" value="UniProtKB-KW"/>
</dbReference>
<evidence type="ECO:0000256" key="7">
    <source>
        <dbReference type="ARBA" id="ARBA00023136"/>
    </source>
</evidence>
<evidence type="ECO:0000256" key="1">
    <source>
        <dbReference type="ARBA" id="ARBA00022475"/>
    </source>
</evidence>
<dbReference type="SMART" id="SM00793">
    <property type="entry name" value="AgrB"/>
    <property type="match status" value="1"/>
</dbReference>
<accession>A0A3E3K163</accession>
<dbReference type="AlphaFoldDB" id="A0A3E3K163"/>
<keyword evidence="1" id="KW-1003">Cell membrane</keyword>
<dbReference type="Proteomes" id="UP000261080">
    <property type="component" value="Unassembled WGS sequence"/>
</dbReference>
<feature type="transmembrane region" description="Helical" evidence="8">
    <location>
        <begin position="108"/>
        <end position="125"/>
    </location>
</feature>
<evidence type="ECO:0000256" key="4">
    <source>
        <dbReference type="ARBA" id="ARBA00022692"/>
    </source>
</evidence>
<organism evidence="9 10">
    <name type="scientific">Sellimonas intestinalis</name>
    <dbReference type="NCBI Taxonomy" id="1653434"/>
    <lineage>
        <taxon>Bacteria</taxon>
        <taxon>Bacillati</taxon>
        <taxon>Bacillota</taxon>
        <taxon>Clostridia</taxon>
        <taxon>Lachnospirales</taxon>
        <taxon>Lachnospiraceae</taxon>
        <taxon>Sellimonas</taxon>
    </lineage>
</organism>
<proteinExistence type="predicted"/>
<feature type="transmembrane region" description="Helical" evidence="8">
    <location>
        <begin position="168"/>
        <end position="185"/>
    </location>
</feature>
<keyword evidence="2" id="KW-0673">Quorum sensing</keyword>
<dbReference type="GO" id="GO:0008233">
    <property type="term" value="F:peptidase activity"/>
    <property type="evidence" value="ECO:0007669"/>
    <property type="project" value="UniProtKB-KW"/>
</dbReference>
<keyword evidence="10" id="KW-1185">Reference proteome</keyword>
<evidence type="ECO:0000313" key="9">
    <source>
        <dbReference type="EMBL" id="RGE86426.1"/>
    </source>
</evidence>
<evidence type="ECO:0008006" key="11">
    <source>
        <dbReference type="Google" id="ProtNLM"/>
    </source>
</evidence>
<dbReference type="GeneID" id="97193274"/>
<keyword evidence="4 8" id="KW-0812">Transmembrane</keyword>
<dbReference type="InterPro" id="IPR006741">
    <property type="entry name" value="AgrB"/>
</dbReference>
<feature type="transmembrane region" description="Helical" evidence="8">
    <location>
        <begin position="76"/>
        <end position="96"/>
    </location>
</feature>
<dbReference type="OrthoDB" id="9815055at2"/>
<sequence>MIEKIVNNLVKNLLKIEIIKSEEKVLYEYGIRLLLTSIFNSIWIISVAAFLGYPILGVIYILILGNVRTQLGGYHAKSYGGCFVCYNIFFAFSILVSKFLSFIRCNRLEMAFIGGVYLLIIYKFAPVPFAKKLDSSEKDIAKKNALGRTALWICIAILLRNYEEYWAFEILAVLGISIVLMLTELNKKE</sequence>
<evidence type="ECO:0000256" key="8">
    <source>
        <dbReference type="SAM" id="Phobius"/>
    </source>
</evidence>
<evidence type="ECO:0000313" key="10">
    <source>
        <dbReference type="Proteomes" id="UP000261080"/>
    </source>
</evidence>
<dbReference type="GO" id="GO:0016020">
    <property type="term" value="C:membrane"/>
    <property type="evidence" value="ECO:0007669"/>
    <property type="project" value="InterPro"/>
</dbReference>
<evidence type="ECO:0000256" key="3">
    <source>
        <dbReference type="ARBA" id="ARBA00022670"/>
    </source>
</evidence>
<evidence type="ECO:0000256" key="6">
    <source>
        <dbReference type="ARBA" id="ARBA00022989"/>
    </source>
</evidence>
<keyword evidence="3" id="KW-0645">Protease</keyword>
<comment type="caution">
    <text evidence="9">The sequence shown here is derived from an EMBL/GenBank/DDBJ whole genome shotgun (WGS) entry which is preliminary data.</text>
</comment>